<feature type="binding site" evidence="7">
    <location>
        <position position="417"/>
    </location>
    <ligand>
        <name>L-glutamate</name>
        <dbReference type="ChEBI" id="CHEBI:29985"/>
    </ligand>
</feature>
<comment type="catalytic activity">
    <reaction evidence="1">
        <text>an S-substituted glutathione + H2O = an S-substituted L-cysteinylglycine + L-glutamate</text>
        <dbReference type="Rhea" id="RHEA:59468"/>
        <dbReference type="ChEBI" id="CHEBI:15377"/>
        <dbReference type="ChEBI" id="CHEBI:29985"/>
        <dbReference type="ChEBI" id="CHEBI:90779"/>
        <dbReference type="ChEBI" id="CHEBI:143103"/>
        <dbReference type="EC" id="3.4.19.13"/>
    </reaction>
</comment>
<dbReference type="GO" id="GO:0005886">
    <property type="term" value="C:plasma membrane"/>
    <property type="evidence" value="ECO:0007669"/>
    <property type="project" value="TreeGrafter"/>
</dbReference>
<evidence type="ECO:0000256" key="7">
    <source>
        <dbReference type="PIRSR" id="PIRSR600101-2"/>
    </source>
</evidence>
<feature type="active site" description="Nucleophile" evidence="6">
    <location>
        <position position="324"/>
    </location>
</feature>
<evidence type="ECO:0000256" key="4">
    <source>
        <dbReference type="ARBA" id="ARBA00009381"/>
    </source>
</evidence>
<evidence type="ECO:0008006" key="10">
    <source>
        <dbReference type="Google" id="ProtNLM"/>
    </source>
</evidence>
<dbReference type="PANTHER" id="PTHR11686:SF9">
    <property type="entry name" value="RE13973P"/>
    <property type="match status" value="1"/>
</dbReference>
<dbReference type="PRINTS" id="PR01210">
    <property type="entry name" value="GGTRANSPTASE"/>
</dbReference>
<gene>
    <name evidence="8" type="ORF">VHUM_04325</name>
</gene>
<name>A0A7D8UY64_VANHU</name>
<reference evidence="8 9" key="1">
    <citation type="journal article" date="2019" name="PLoS Genet.">
        <title>Convergent evolution of linked mating-type loci in basidiomycete fungi.</title>
        <authorList>
            <person name="Sun S."/>
            <person name="Coelho M.A."/>
            <person name="Heitman J."/>
            <person name="Nowrousian M."/>
        </authorList>
    </citation>
    <scope>NUCLEOTIDE SEQUENCE [LARGE SCALE GENOMIC DNA]</scope>
    <source>
        <strain evidence="8 9">CBS 4282</strain>
    </source>
</reference>
<dbReference type="GO" id="GO:0103068">
    <property type="term" value="F:leukotriene C4 gamma-glutamyl transferase activity"/>
    <property type="evidence" value="ECO:0007669"/>
    <property type="project" value="UniProtKB-EC"/>
</dbReference>
<dbReference type="InterPro" id="IPR043137">
    <property type="entry name" value="GGT_ssub_C"/>
</dbReference>
<evidence type="ECO:0000256" key="5">
    <source>
        <dbReference type="ARBA" id="ARBA00047417"/>
    </source>
</evidence>
<evidence type="ECO:0000313" key="8">
    <source>
        <dbReference type="EMBL" id="TXT03848.1"/>
    </source>
</evidence>
<dbReference type="InterPro" id="IPR043138">
    <property type="entry name" value="GGT_lsub"/>
</dbReference>
<dbReference type="SUPFAM" id="SSF56235">
    <property type="entry name" value="N-terminal nucleophile aminohydrolases (Ntn hydrolases)"/>
    <property type="match status" value="1"/>
</dbReference>
<dbReference type="InterPro" id="IPR000101">
    <property type="entry name" value="GGT_peptidase"/>
</dbReference>
<keyword evidence="9" id="KW-1185">Reference proteome</keyword>
<dbReference type="Proteomes" id="UP000473826">
    <property type="component" value="Unassembled WGS sequence"/>
</dbReference>
<dbReference type="InterPro" id="IPR029055">
    <property type="entry name" value="Ntn_hydrolases_N"/>
</dbReference>
<evidence type="ECO:0000256" key="2">
    <source>
        <dbReference type="ARBA" id="ARBA00001089"/>
    </source>
</evidence>
<feature type="binding site" evidence="7">
    <location>
        <begin position="342"/>
        <end position="344"/>
    </location>
    <ligand>
        <name>L-glutamate</name>
        <dbReference type="ChEBI" id="CHEBI:29985"/>
    </ligand>
</feature>
<evidence type="ECO:0000256" key="1">
    <source>
        <dbReference type="ARBA" id="ARBA00001049"/>
    </source>
</evidence>
<sequence length="518" mass="54785">MRDKGGSAVDAGIASALCVGMINAFESGIGGGGFMVVKPTPGTGEAAQKSINYREVAPAGASQDMYAATGRNGSQIGGLAVGVPGELRGWEKAHKLGGRLPWHDVVQPVADLGNNGWKVSKQLASVLAGPSSAFMKNDPLWAEIYWPNGAPAKEGDTIYRKKYAAALAKIAKEGADAFYTGAIADDIIKATTATKGILTHGDLANYTAVQDEAISTTFRGKTVHTMNAPSSGLVMLGLLNIYEPYFGEDECWSTNDMFHRLESMRFAFGARTKVSDPAFNPNVTLIESFKTKEWADEQRAKITDKTHDPAYYGMTQISPEDHGTTHVSVLDSEGGAFSATTTVNLAWGSHVMTPEYGIILNNQMDDFAVPGAPDAFGLAPQAANFIAPGKRPLSSTAPTIIEDGEGNVVTVIGGAGGSRIFPGVAQAILNLECGDDVNRAIQRPRWHSQLSPNVTTLEVGVGADAEPKDVVRGLEDKGYYIGLFDLNYPTSNVLGVTVTEEGVYAASDSRLNGVAAVY</sequence>
<feature type="binding site" evidence="7">
    <location>
        <position position="54"/>
    </location>
    <ligand>
        <name>L-glutamate</name>
        <dbReference type="ChEBI" id="CHEBI:29985"/>
    </ligand>
</feature>
<dbReference type="NCBIfam" id="TIGR00066">
    <property type="entry name" value="g_glut_trans"/>
    <property type="match status" value="1"/>
</dbReference>
<dbReference type="Gene3D" id="3.60.20.40">
    <property type="match status" value="1"/>
</dbReference>
<dbReference type="GO" id="GO:0006751">
    <property type="term" value="P:glutathione catabolic process"/>
    <property type="evidence" value="ECO:0007669"/>
    <property type="project" value="InterPro"/>
</dbReference>
<comment type="similarity">
    <text evidence="4">Belongs to the gamma-glutamyltransferase family.</text>
</comment>
<comment type="caution">
    <text evidence="8">The sequence shown here is derived from an EMBL/GenBank/DDBJ whole genome shotgun (WGS) entry which is preliminary data.</text>
</comment>
<dbReference type="OrthoDB" id="1081007at2759"/>
<dbReference type="GO" id="GO:0036374">
    <property type="term" value="F:glutathione hydrolase activity"/>
    <property type="evidence" value="ECO:0007669"/>
    <property type="project" value="UniProtKB-EC"/>
</dbReference>
<accession>A0A7D8UY64</accession>
<feature type="binding site" evidence="7">
    <location>
        <position position="366"/>
    </location>
    <ligand>
        <name>L-glutamate</name>
        <dbReference type="ChEBI" id="CHEBI:29985"/>
    </ligand>
</feature>
<dbReference type="PANTHER" id="PTHR11686">
    <property type="entry name" value="GAMMA GLUTAMYL TRANSPEPTIDASE"/>
    <property type="match status" value="1"/>
</dbReference>
<comment type="catalytic activity">
    <reaction evidence="5">
        <text>an N-terminal (5-L-glutamyl)-[peptide] + an alpha-amino acid = 5-L-glutamyl amino acid + an N-terminal L-alpha-aminoacyl-[peptide]</text>
        <dbReference type="Rhea" id="RHEA:23904"/>
        <dbReference type="Rhea" id="RHEA-COMP:9780"/>
        <dbReference type="Rhea" id="RHEA-COMP:9795"/>
        <dbReference type="ChEBI" id="CHEBI:77644"/>
        <dbReference type="ChEBI" id="CHEBI:78597"/>
        <dbReference type="ChEBI" id="CHEBI:78599"/>
        <dbReference type="ChEBI" id="CHEBI:78608"/>
        <dbReference type="EC" id="2.3.2.2"/>
    </reaction>
</comment>
<dbReference type="Gene3D" id="1.10.246.130">
    <property type="match status" value="1"/>
</dbReference>
<comment type="pathway">
    <text evidence="3">Sulfur metabolism; glutathione metabolism.</text>
</comment>
<evidence type="ECO:0000256" key="6">
    <source>
        <dbReference type="PIRSR" id="PIRSR600101-1"/>
    </source>
</evidence>
<dbReference type="GO" id="GO:0000324">
    <property type="term" value="C:fungal-type vacuole"/>
    <property type="evidence" value="ECO:0007669"/>
    <property type="project" value="TreeGrafter"/>
</dbReference>
<dbReference type="Pfam" id="PF01019">
    <property type="entry name" value="G_glu_transpept"/>
    <property type="match status" value="1"/>
</dbReference>
<dbReference type="FunFam" id="3.60.20.40:FF:000001">
    <property type="entry name" value="Gamma-glutamyltranspeptidase 1"/>
    <property type="match status" value="1"/>
</dbReference>
<organism evidence="8 9">
    <name type="scientific">Vanrija humicola</name>
    <name type="common">Yeast</name>
    <name type="synonym">Cryptococcus humicola</name>
    <dbReference type="NCBI Taxonomy" id="5417"/>
    <lineage>
        <taxon>Eukaryota</taxon>
        <taxon>Fungi</taxon>
        <taxon>Dikarya</taxon>
        <taxon>Basidiomycota</taxon>
        <taxon>Agaricomycotina</taxon>
        <taxon>Tremellomycetes</taxon>
        <taxon>Trichosporonales</taxon>
        <taxon>Trichosporonaceae</taxon>
        <taxon>Vanrija</taxon>
    </lineage>
</organism>
<evidence type="ECO:0000256" key="3">
    <source>
        <dbReference type="ARBA" id="ARBA00005115"/>
    </source>
</evidence>
<comment type="catalytic activity">
    <reaction evidence="2">
        <text>glutathione + H2O = L-cysteinylglycine + L-glutamate</text>
        <dbReference type="Rhea" id="RHEA:28807"/>
        <dbReference type="ChEBI" id="CHEBI:15377"/>
        <dbReference type="ChEBI" id="CHEBI:29985"/>
        <dbReference type="ChEBI" id="CHEBI:57925"/>
        <dbReference type="ChEBI" id="CHEBI:61694"/>
        <dbReference type="EC" id="3.4.19.13"/>
    </reaction>
</comment>
<dbReference type="EMBL" id="QKWK01000019">
    <property type="protein sequence ID" value="TXT03848.1"/>
    <property type="molecule type" value="Genomic_DNA"/>
</dbReference>
<feature type="binding site" evidence="7">
    <location>
        <begin position="394"/>
        <end position="395"/>
    </location>
    <ligand>
        <name>L-glutamate</name>
        <dbReference type="ChEBI" id="CHEBI:29985"/>
    </ligand>
</feature>
<proteinExistence type="inferred from homology"/>
<evidence type="ECO:0000313" key="9">
    <source>
        <dbReference type="Proteomes" id="UP000473826"/>
    </source>
</evidence>
<dbReference type="AlphaFoldDB" id="A0A7D8UY64"/>
<protein>
    <recommendedName>
        <fullName evidence="10">Gamma-glutamyltransferase</fullName>
    </recommendedName>
</protein>